<name>A0A1G9UZN1_9BACL</name>
<feature type="transmembrane region" description="Helical" evidence="19">
    <location>
        <begin position="6"/>
        <end position="35"/>
    </location>
</feature>
<comment type="subcellular location">
    <subcellularLocation>
        <location evidence="2">Cell membrane</location>
        <topology evidence="2">Multi-pass membrane protein</topology>
    </subcellularLocation>
</comment>
<keyword evidence="17" id="KW-1208">Phospholipid metabolism</keyword>
<dbReference type="OrthoDB" id="9799199at2"/>
<dbReference type="RefSeq" id="WP_090233294.1">
    <property type="nucleotide sequence ID" value="NZ_FNHW01000001.1"/>
</dbReference>
<dbReference type="AlphaFoldDB" id="A0A1G9UZN1"/>
<dbReference type="Proteomes" id="UP000199544">
    <property type="component" value="Unassembled WGS sequence"/>
</dbReference>
<keyword evidence="21" id="KW-1185">Reference proteome</keyword>
<evidence type="ECO:0000256" key="7">
    <source>
        <dbReference type="ARBA" id="ARBA00019373"/>
    </source>
</evidence>
<keyword evidence="13 19" id="KW-1133">Transmembrane helix</keyword>
<comment type="similarity">
    <text evidence="5 18">Belongs to the CDS family.</text>
</comment>
<evidence type="ECO:0000256" key="19">
    <source>
        <dbReference type="SAM" id="Phobius"/>
    </source>
</evidence>
<dbReference type="EMBL" id="FNHW01000001">
    <property type="protein sequence ID" value="SDM65105.1"/>
    <property type="molecule type" value="Genomic_DNA"/>
</dbReference>
<feature type="transmembrane region" description="Helical" evidence="19">
    <location>
        <begin position="47"/>
        <end position="66"/>
    </location>
</feature>
<evidence type="ECO:0000256" key="9">
    <source>
        <dbReference type="ARBA" id="ARBA00022516"/>
    </source>
</evidence>
<keyword evidence="16" id="KW-0594">Phospholipid biosynthesis</keyword>
<evidence type="ECO:0000256" key="14">
    <source>
        <dbReference type="ARBA" id="ARBA00023098"/>
    </source>
</evidence>
<evidence type="ECO:0000256" key="5">
    <source>
        <dbReference type="ARBA" id="ARBA00010185"/>
    </source>
</evidence>
<comment type="pathway">
    <text evidence="4">Lipid metabolism.</text>
</comment>
<evidence type="ECO:0000256" key="4">
    <source>
        <dbReference type="ARBA" id="ARBA00005189"/>
    </source>
</evidence>
<keyword evidence="8" id="KW-1003">Cell membrane</keyword>
<accession>A0A1G9UZN1</accession>
<dbReference type="EC" id="2.7.7.41" evidence="6 18"/>
<protein>
    <recommendedName>
        <fullName evidence="7 18">Phosphatidate cytidylyltransferase</fullName>
        <ecNumber evidence="6 18">2.7.7.41</ecNumber>
    </recommendedName>
</protein>
<sequence>MKERIITGVIAALLFIGVTVYGHLPFALVIIALAVIGIHELLKMKHISLLSAEGIIALLLTLATVIPQDWKEQYLGSFTGSQPIVLAMLLILVVTVITKNRFTFDDAGFVILSSLYVGYGFHYIYETRMLEHGLPILFFVLFMIWGADSGAYFTGKSIGKTKLWPVISPNKTIEGAIGGIVTSIVVGVICYFTDFVPFTLNQVLSMALIAGIFGQIGDLAQSAFKRHYGVKDSGNLLPGHGGILDRTDSWLFVLPLLHILNLLS</sequence>
<evidence type="ECO:0000256" key="17">
    <source>
        <dbReference type="ARBA" id="ARBA00023264"/>
    </source>
</evidence>
<keyword evidence="10 18" id="KW-0808">Transferase</keyword>
<evidence type="ECO:0000256" key="3">
    <source>
        <dbReference type="ARBA" id="ARBA00005119"/>
    </source>
</evidence>
<evidence type="ECO:0000256" key="1">
    <source>
        <dbReference type="ARBA" id="ARBA00001698"/>
    </source>
</evidence>
<dbReference type="GO" id="GO:0016024">
    <property type="term" value="P:CDP-diacylglycerol biosynthetic process"/>
    <property type="evidence" value="ECO:0007669"/>
    <property type="project" value="UniProtKB-UniPathway"/>
</dbReference>
<evidence type="ECO:0000256" key="12">
    <source>
        <dbReference type="ARBA" id="ARBA00022695"/>
    </source>
</evidence>
<dbReference type="InterPro" id="IPR000374">
    <property type="entry name" value="PC_trans"/>
</dbReference>
<evidence type="ECO:0000256" key="15">
    <source>
        <dbReference type="ARBA" id="ARBA00023136"/>
    </source>
</evidence>
<dbReference type="Pfam" id="PF01148">
    <property type="entry name" value="CTP_transf_1"/>
    <property type="match status" value="1"/>
</dbReference>
<dbReference type="STRING" id="459525.SAMN04488137_1248"/>
<gene>
    <name evidence="20" type="ORF">SAMN04488137_1248</name>
</gene>
<dbReference type="GO" id="GO:0005886">
    <property type="term" value="C:plasma membrane"/>
    <property type="evidence" value="ECO:0007669"/>
    <property type="project" value="UniProtKB-SubCell"/>
</dbReference>
<feature type="transmembrane region" description="Helical" evidence="19">
    <location>
        <begin position="136"/>
        <end position="155"/>
    </location>
</feature>
<keyword evidence="14" id="KW-0443">Lipid metabolism</keyword>
<evidence type="ECO:0000256" key="11">
    <source>
        <dbReference type="ARBA" id="ARBA00022692"/>
    </source>
</evidence>
<evidence type="ECO:0000256" key="10">
    <source>
        <dbReference type="ARBA" id="ARBA00022679"/>
    </source>
</evidence>
<keyword evidence="12 18" id="KW-0548">Nucleotidyltransferase</keyword>
<evidence type="ECO:0000313" key="20">
    <source>
        <dbReference type="EMBL" id="SDM65105.1"/>
    </source>
</evidence>
<dbReference type="PANTHER" id="PTHR46382">
    <property type="entry name" value="PHOSPHATIDATE CYTIDYLYLTRANSFERASE"/>
    <property type="match status" value="1"/>
</dbReference>
<dbReference type="GO" id="GO:0004605">
    <property type="term" value="F:phosphatidate cytidylyltransferase activity"/>
    <property type="evidence" value="ECO:0007669"/>
    <property type="project" value="UniProtKB-EC"/>
</dbReference>
<evidence type="ECO:0000256" key="16">
    <source>
        <dbReference type="ARBA" id="ARBA00023209"/>
    </source>
</evidence>
<dbReference type="PANTHER" id="PTHR46382:SF1">
    <property type="entry name" value="PHOSPHATIDATE CYTIDYLYLTRANSFERASE"/>
    <property type="match status" value="1"/>
</dbReference>
<evidence type="ECO:0000256" key="13">
    <source>
        <dbReference type="ARBA" id="ARBA00022989"/>
    </source>
</evidence>
<comment type="catalytic activity">
    <reaction evidence="1 18">
        <text>a 1,2-diacyl-sn-glycero-3-phosphate + CTP + H(+) = a CDP-1,2-diacyl-sn-glycerol + diphosphate</text>
        <dbReference type="Rhea" id="RHEA:16229"/>
        <dbReference type="ChEBI" id="CHEBI:15378"/>
        <dbReference type="ChEBI" id="CHEBI:33019"/>
        <dbReference type="ChEBI" id="CHEBI:37563"/>
        <dbReference type="ChEBI" id="CHEBI:58332"/>
        <dbReference type="ChEBI" id="CHEBI:58608"/>
        <dbReference type="EC" id="2.7.7.41"/>
    </reaction>
</comment>
<comment type="pathway">
    <text evidence="3 18">Phospholipid metabolism; CDP-diacylglycerol biosynthesis; CDP-diacylglycerol from sn-glycerol 3-phosphate: step 3/3.</text>
</comment>
<evidence type="ECO:0000256" key="2">
    <source>
        <dbReference type="ARBA" id="ARBA00004651"/>
    </source>
</evidence>
<keyword evidence="15 19" id="KW-0472">Membrane</keyword>
<evidence type="ECO:0000256" key="18">
    <source>
        <dbReference type="RuleBase" id="RU003938"/>
    </source>
</evidence>
<keyword evidence="11 18" id="KW-0812">Transmembrane</keyword>
<evidence type="ECO:0000256" key="6">
    <source>
        <dbReference type="ARBA" id="ARBA00012487"/>
    </source>
</evidence>
<evidence type="ECO:0000256" key="8">
    <source>
        <dbReference type="ARBA" id="ARBA00022475"/>
    </source>
</evidence>
<keyword evidence="9" id="KW-0444">Lipid biosynthesis</keyword>
<feature type="transmembrane region" description="Helical" evidence="19">
    <location>
        <begin position="104"/>
        <end position="124"/>
    </location>
</feature>
<reference evidence="21" key="1">
    <citation type="submission" date="2016-10" db="EMBL/GenBank/DDBJ databases">
        <authorList>
            <person name="Varghese N."/>
            <person name="Submissions S."/>
        </authorList>
    </citation>
    <scope>NUCLEOTIDE SEQUENCE [LARGE SCALE GENOMIC DNA]</scope>
    <source>
        <strain evidence="21">CGMCC 1.6854</strain>
    </source>
</reference>
<feature type="transmembrane region" description="Helical" evidence="19">
    <location>
        <begin position="176"/>
        <end position="196"/>
    </location>
</feature>
<organism evidence="20 21">
    <name type="scientific">Fictibacillus solisalsi</name>
    <dbReference type="NCBI Taxonomy" id="459525"/>
    <lineage>
        <taxon>Bacteria</taxon>
        <taxon>Bacillati</taxon>
        <taxon>Bacillota</taxon>
        <taxon>Bacilli</taxon>
        <taxon>Bacillales</taxon>
        <taxon>Fictibacillaceae</taxon>
        <taxon>Fictibacillus</taxon>
    </lineage>
</organism>
<feature type="transmembrane region" description="Helical" evidence="19">
    <location>
        <begin position="78"/>
        <end position="97"/>
    </location>
</feature>
<dbReference type="PROSITE" id="PS01315">
    <property type="entry name" value="CDS"/>
    <property type="match status" value="1"/>
</dbReference>
<dbReference type="UniPathway" id="UPA00557">
    <property type="reaction ID" value="UER00614"/>
</dbReference>
<evidence type="ECO:0000313" key="21">
    <source>
        <dbReference type="Proteomes" id="UP000199544"/>
    </source>
</evidence>
<proteinExistence type="inferred from homology"/>